<gene>
    <name evidence="2" type="ORF">GA0070624_5848</name>
</gene>
<dbReference type="Proteomes" id="UP000199413">
    <property type="component" value="Unassembled WGS sequence"/>
</dbReference>
<sequence length="438" mass="47069">MGNGDAGARWSRGIRPGAPGSKATRLELFYDLVFVFAFLNVTTLTATYPSAASLVRCLMALALLWWCWTGFAGLGNVIRTDQGVVPLVGFCTMAAVFLVALTLPEAFVDRPGGLPGPLVFAGCYFLVRTAQVAVFGWVSRTDPELRRRWLPLALPVLVATALVVTAALVPQRLADGAAESLIRLAFWVVALGVEYGVGLVLHGAGWGVVSASHWAERHALIILVALGETIISLGLGPKFIAGLPLTWSVVLAAVCGIAIASMLWWAYFDTLALAVEQVLHGTRDRSARRALARDAYTYLHLPMIAGIIFFALGLKGLLTDVANPDTPRWGGPLPRFELLTLYGGVAVYLLALNGLALRALRKVRRVPVVALVLIVALIPVAGPLPELAALGLLSLVCVLMTVAQTVTAGTHRERIRQVALEEQLAAEAEQSEWRRRHL</sequence>
<protein>
    <submittedName>
        <fullName evidence="2">Low temperature requirement protein LtrA</fullName>
    </submittedName>
</protein>
<reference evidence="3" key="1">
    <citation type="submission" date="2016-06" db="EMBL/GenBank/DDBJ databases">
        <authorList>
            <person name="Varghese N."/>
            <person name="Submissions Spin"/>
        </authorList>
    </citation>
    <scope>NUCLEOTIDE SEQUENCE [LARGE SCALE GENOMIC DNA]</scope>
    <source>
        <strain evidence="3">DSM 45431</strain>
    </source>
</reference>
<dbReference type="AlphaFoldDB" id="A0A1C6T6U1"/>
<feature type="transmembrane region" description="Helical" evidence="1">
    <location>
        <begin position="220"/>
        <end position="241"/>
    </location>
</feature>
<keyword evidence="3" id="KW-1185">Reference proteome</keyword>
<name>A0A1C6T6U1_9ACTN</name>
<feature type="transmembrane region" description="Helical" evidence="1">
    <location>
        <begin position="247"/>
        <end position="275"/>
    </location>
</feature>
<proteinExistence type="predicted"/>
<keyword evidence="1" id="KW-0472">Membrane</keyword>
<feature type="transmembrane region" description="Helical" evidence="1">
    <location>
        <begin position="84"/>
        <end position="103"/>
    </location>
</feature>
<evidence type="ECO:0000256" key="1">
    <source>
        <dbReference type="SAM" id="Phobius"/>
    </source>
</evidence>
<dbReference type="PANTHER" id="PTHR36840">
    <property type="entry name" value="BLL5714 PROTEIN"/>
    <property type="match status" value="1"/>
</dbReference>
<feature type="transmembrane region" description="Helical" evidence="1">
    <location>
        <begin position="363"/>
        <end position="381"/>
    </location>
</feature>
<dbReference type="Pfam" id="PF06772">
    <property type="entry name" value="LtrA"/>
    <property type="match status" value="1"/>
</dbReference>
<evidence type="ECO:0000313" key="2">
    <source>
        <dbReference type="EMBL" id="SCL37369.1"/>
    </source>
</evidence>
<accession>A0A1C6T6U1</accession>
<keyword evidence="1" id="KW-0812">Transmembrane</keyword>
<feature type="transmembrane region" description="Helical" evidence="1">
    <location>
        <begin position="338"/>
        <end position="356"/>
    </location>
</feature>
<feature type="transmembrane region" description="Helical" evidence="1">
    <location>
        <begin position="181"/>
        <end position="208"/>
    </location>
</feature>
<feature type="transmembrane region" description="Helical" evidence="1">
    <location>
        <begin position="296"/>
        <end position="318"/>
    </location>
</feature>
<evidence type="ECO:0000313" key="3">
    <source>
        <dbReference type="Proteomes" id="UP000199413"/>
    </source>
</evidence>
<feature type="transmembrane region" description="Helical" evidence="1">
    <location>
        <begin position="387"/>
        <end position="406"/>
    </location>
</feature>
<feature type="transmembrane region" description="Helical" evidence="1">
    <location>
        <begin position="150"/>
        <end position="169"/>
    </location>
</feature>
<feature type="transmembrane region" description="Helical" evidence="1">
    <location>
        <begin position="28"/>
        <end position="47"/>
    </location>
</feature>
<keyword evidence="1" id="KW-1133">Transmembrane helix</keyword>
<dbReference type="PANTHER" id="PTHR36840:SF1">
    <property type="entry name" value="BLL5714 PROTEIN"/>
    <property type="match status" value="1"/>
</dbReference>
<dbReference type="STRING" id="568872.GA0070624_5848"/>
<dbReference type="InterPro" id="IPR010640">
    <property type="entry name" value="Low_temperature_requirement_A"/>
</dbReference>
<dbReference type="RefSeq" id="WP_245719052.1">
    <property type="nucleotide sequence ID" value="NZ_FMHV01000002.1"/>
</dbReference>
<feature type="transmembrane region" description="Helical" evidence="1">
    <location>
        <begin position="53"/>
        <end position="72"/>
    </location>
</feature>
<feature type="transmembrane region" description="Helical" evidence="1">
    <location>
        <begin position="118"/>
        <end position="138"/>
    </location>
</feature>
<dbReference type="EMBL" id="FMHV01000002">
    <property type="protein sequence ID" value="SCL37369.1"/>
    <property type="molecule type" value="Genomic_DNA"/>
</dbReference>
<organism evidence="2 3">
    <name type="scientific">Micromonospora rhizosphaerae</name>
    <dbReference type="NCBI Taxonomy" id="568872"/>
    <lineage>
        <taxon>Bacteria</taxon>
        <taxon>Bacillati</taxon>
        <taxon>Actinomycetota</taxon>
        <taxon>Actinomycetes</taxon>
        <taxon>Micromonosporales</taxon>
        <taxon>Micromonosporaceae</taxon>
        <taxon>Micromonospora</taxon>
    </lineage>
</organism>